<feature type="domain" description="Fungal lipase-type" evidence="1">
    <location>
        <begin position="1"/>
        <end position="72"/>
    </location>
</feature>
<evidence type="ECO:0000313" key="3">
    <source>
        <dbReference type="Proteomes" id="UP000252519"/>
    </source>
</evidence>
<name>A0A368GCJ3_ANCCA</name>
<organism evidence="2 3">
    <name type="scientific">Ancylostoma caninum</name>
    <name type="common">Dog hookworm</name>
    <dbReference type="NCBI Taxonomy" id="29170"/>
    <lineage>
        <taxon>Eukaryota</taxon>
        <taxon>Metazoa</taxon>
        <taxon>Ecdysozoa</taxon>
        <taxon>Nematoda</taxon>
        <taxon>Chromadorea</taxon>
        <taxon>Rhabditida</taxon>
        <taxon>Rhabditina</taxon>
        <taxon>Rhabditomorpha</taxon>
        <taxon>Strongyloidea</taxon>
        <taxon>Ancylostomatidae</taxon>
        <taxon>Ancylostomatinae</taxon>
        <taxon>Ancylostoma</taxon>
    </lineage>
</organism>
<dbReference type="EMBL" id="JOJR01000270">
    <property type="protein sequence ID" value="RCN40740.1"/>
    <property type="molecule type" value="Genomic_DNA"/>
</dbReference>
<comment type="caution">
    <text evidence="2">The sequence shown here is derived from an EMBL/GenBank/DDBJ whole genome shotgun (WGS) entry which is preliminary data.</text>
</comment>
<reference evidence="2 3" key="1">
    <citation type="submission" date="2014-10" db="EMBL/GenBank/DDBJ databases">
        <title>Draft genome of the hookworm Ancylostoma caninum.</title>
        <authorList>
            <person name="Mitreva M."/>
        </authorList>
    </citation>
    <scope>NUCLEOTIDE SEQUENCE [LARGE SCALE GENOMIC DNA]</scope>
    <source>
        <strain evidence="2 3">Baltimore</strain>
    </source>
</reference>
<dbReference type="SUPFAM" id="SSF53474">
    <property type="entry name" value="alpha/beta-Hydrolases"/>
    <property type="match status" value="1"/>
</dbReference>
<keyword evidence="3" id="KW-1185">Reference proteome</keyword>
<dbReference type="InterPro" id="IPR029058">
    <property type="entry name" value="AB_hydrolase_fold"/>
</dbReference>
<dbReference type="GO" id="GO:0006629">
    <property type="term" value="P:lipid metabolic process"/>
    <property type="evidence" value="ECO:0007669"/>
    <property type="project" value="InterPro"/>
</dbReference>
<proteinExistence type="predicted"/>
<dbReference type="AlphaFoldDB" id="A0A368GCJ3"/>
<gene>
    <name evidence="2" type="ORF">ANCCAN_13320</name>
</gene>
<sequence>MEQTLRNLVGMYKNYEIWFIGHSLGGAKAEMAVLSMLFKRLISQKKVRLLTFGSTRVGDMSFVNLIETLYIKQMQIQNAARGFTRTTNKYLRNDTLFEIAITYL</sequence>
<protein>
    <recommendedName>
        <fullName evidence="1">Fungal lipase-type domain-containing protein</fullName>
    </recommendedName>
</protein>
<evidence type="ECO:0000259" key="1">
    <source>
        <dbReference type="Pfam" id="PF01764"/>
    </source>
</evidence>
<dbReference type="Gene3D" id="3.40.50.1820">
    <property type="entry name" value="alpha/beta hydrolase"/>
    <property type="match status" value="1"/>
</dbReference>
<dbReference type="Proteomes" id="UP000252519">
    <property type="component" value="Unassembled WGS sequence"/>
</dbReference>
<dbReference type="Pfam" id="PF01764">
    <property type="entry name" value="Lipase_3"/>
    <property type="match status" value="1"/>
</dbReference>
<dbReference type="InterPro" id="IPR002921">
    <property type="entry name" value="Fungal_lipase-type"/>
</dbReference>
<accession>A0A368GCJ3</accession>
<evidence type="ECO:0000313" key="2">
    <source>
        <dbReference type="EMBL" id="RCN40740.1"/>
    </source>
</evidence>
<dbReference type="OrthoDB" id="426718at2759"/>
<dbReference type="PANTHER" id="PTHR45908">
    <property type="entry name" value="PROTEIN CBG11750-RELATED"/>
    <property type="match status" value="1"/>
</dbReference>